<protein>
    <recommendedName>
        <fullName evidence="4">Prephenate dehydrogenase</fullName>
        <ecNumber evidence="3">1.3.1.12</ecNumber>
    </recommendedName>
</protein>
<dbReference type="InterPro" id="IPR045865">
    <property type="entry name" value="ACT-like_dom_sf"/>
</dbReference>
<dbReference type="OrthoDB" id="9802008at2"/>
<dbReference type="InterPro" id="IPR008927">
    <property type="entry name" value="6-PGluconate_DH-like_C_sf"/>
</dbReference>
<dbReference type="AlphaFoldDB" id="A0A249L4P2"/>
<dbReference type="UniPathway" id="UPA00122">
    <property type="reaction ID" value="UER00961"/>
</dbReference>
<dbReference type="InterPro" id="IPR050812">
    <property type="entry name" value="Preph/Arog_dehydrog"/>
</dbReference>
<reference evidence="12 13" key="1">
    <citation type="submission" date="2016-07" db="EMBL/GenBank/DDBJ databases">
        <title>High microdiversification within the ubiquitous acI lineage of Actinobacteria.</title>
        <authorList>
            <person name="Neuenschwander S.M."/>
            <person name="Salcher M."/>
            <person name="Ghai R."/>
            <person name="Pernthaler J."/>
        </authorList>
    </citation>
    <scope>NUCLEOTIDE SEQUENCE [LARGE SCALE GENOMIC DNA]</scope>
    <source>
        <strain evidence="12">MMS-IIB-91</strain>
    </source>
</reference>
<dbReference type="InterPro" id="IPR046826">
    <property type="entry name" value="PDH_N"/>
</dbReference>
<comment type="pathway">
    <text evidence="1">Amino-acid biosynthesis; L-tyrosine biosynthesis; (4-hydroxyphenyl)pyruvate from prephenate (NAD(+) route): step 1/1.</text>
</comment>
<dbReference type="PROSITE" id="PS51671">
    <property type="entry name" value="ACT"/>
    <property type="match status" value="1"/>
</dbReference>
<dbReference type="Proteomes" id="UP000217210">
    <property type="component" value="Chromosome"/>
</dbReference>
<dbReference type="PANTHER" id="PTHR21363">
    <property type="entry name" value="PREPHENATE DEHYDROGENASE"/>
    <property type="match status" value="1"/>
</dbReference>
<feature type="domain" description="Prephenate/arogenate dehydrogenase" evidence="10">
    <location>
        <begin position="3"/>
        <end position="277"/>
    </location>
</feature>
<accession>A0A249L4P2</accession>
<keyword evidence="6" id="KW-0560">Oxidoreductase</keyword>
<evidence type="ECO:0000256" key="7">
    <source>
        <dbReference type="ARBA" id="ARBA00023027"/>
    </source>
</evidence>
<dbReference type="InterPro" id="IPR046825">
    <property type="entry name" value="PDH_C"/>
</dbReference>
<evidence type="ECO:0000256" key="8">
    <source>
        <dbReference type="ARBA" id="ARBA00023141"/>
    </source>
</evidence>
<evidence type="ECO:0000256" key="9">
    <source>
        <dbReference type="ARBA" id="ARBA00049260"/>
    </source>
</evidence>
<dbReference type="EC" id="1.3.1.12" evidence="3"/>
<dbReference type="Pfam" id="PF02153">
    <property type="entry name" value="PDH_N"/>
    <property type="match status" value="1"/>
</dbReference>
<dbReference type="GO" id="GO:0004665">
    <property type="term" value="F:prephenate dehydrogenase (NADP+) activity"/>
    <property type="evidence" value="ECO:0007669"/>
    <property type="project" value="InterPro"/>
</dbReference>
<feature type="domain" description="ACT" evidence="11">
    <location>
        <begin position="282"/>
        <end position="353"/>
    </location>
</feature>
<dbReference type="SUPFAM" id="SSF51735">
    <property type="entry name" value="NAD(P)-binding Rossmann-fold domains"/>
    <property type="match status" value="1"/>
</dbReference>
<dbReference type="SUPFAM" id="SSF48179">
    <property type="entry name" value="6-phosphogluconate dehydrogenase C-terminal domain-like"/>
    <property type="match status" value="1"/>
</dbReference>
<evidence type="ECO:0000256" key="1">
    <source>
        <dbReference type="ARBA" id="ARBA00005067"/>
    </source>
</evidence>
<dbReference type="GO" id="GO:0006571">
    <property type="term" value="P:tyrosine biosynthetic process"/>
    <property type="evidence" value="ECO:0007669"/>
    <property type="project" value="UniProtKB-UniPathway"/>
</dbReference>
<dbReference type="Gene3D" id="1.10.3660.10">
    <property type="entry name" value="6-phosphogluconate dehydrogenase C-terminal like domain"/>
    <property type="match status" value="1"/>
</dbReference>
<dbReference type="PANTHER" id="PTHR21363:SF0">
    <property type="entry name" value="PREPHENATE DEHYDROGENASE [NADP(+)]"/>
    <property type="match status" value="1"/>
</dbReference>
<dbReference type="EMBL" id="CP016779">
    <property type="protein sequence ID" value="ASY23895.1"/>
    <property type="molecule type" value="Genomic_DNA"/>
</dbReference>
<dbReference type="RefSeq" id="WP_095688169.1">
    <property type="nucleotide sequence ID" value="NZ_CP016779.1"/>
</dbReference>
<dbReference type="InterPro" id="IPR002912">
    <property type="entry name" value="ACT_dom"/>
</dbReference>
<evidence type="ECO:0000313" key="13">
    <source>
        <dbReference type="Proteomes" id="UP000217210"/>
    </source>
</evidence>
<keyword evidence="8" id="KW-0057">Aromatic amino acid biosynthesis</keyword>
<comment type="catalytic activity">
    <reaction evidence="9">
        <text>prephenate + NAD(+) = 3-(4-hydroxyphenyl)pyruvate + CO2 + NADH</text>
        <dbReference type="Rhea" id="RHEA:13869"/>
        <dbReference type="ChEBI" id="CHEBI:16526"/>
        <dbReference type="ChEBI" id="CHEBI:29934"/>
        <dbReference type="ChEBI" id="CHEBI:36242"/>
        <dbReference type="ChEBI" id="CHEBI:57540"/>
        <dbReference type="ChEBI" id="CHEBI:57945"/>
        <dbReference type="EC" id="1.3.1.12"/>
    </reaction>
</comment>
<evidence type="ECO:0000256" key="5">
    <source>
        <dbReference type="ARBA" id="ARBA00022498"/>
    </source>
</evidence>
<dbReference type="PROSITE" id="PS51176">
    <property type="entry name" value="PDH_ADH"/>
    <property type="match status" value="1"/>
</dbReference>
<dbReference type="Gene3D" id="3.40.50.720">
    <property type="entry name" value="NAD(P)-binding Rossmann-like Domain"/>
    <property type="match status" value="1"/>
</dbReference>
<evidence type="ECO:0000256" key="3">
    <source>
        <dbReference type="ARBA" id="ARBA00012068"/>
    </source>
</evidence>
<keyword evidence="13" id="KW-1185">Reference proteome</keyword>
<evidence type="ECO:0000259" key="10">
    <source>
        <dbReference type="PROSITE" id="PS51176"/>
    </source>
</evidence>
<evidence type="ECO:0000313" key="12">
    <source>
        <dbReference type="EMBL" id="ASY23895.1"/>
    </source>
</evidence>
<dbReference type="SUPFAM" id="SSF55021">
    <property type="entry name" value="ACT-like"/>
    <property type="match status" value="1"/>
</dbReference>
<dbReference type="KEGG" id="nab:B1sIIB91_03085"/>
<evidence type="ECO:0000256" key="4">
    <source>
        <dbReference type="ARBA" id="ARBA00016891"/>
    </source>
</evidence>
<keyword evidence="8" id="KW-0028">Amino-acid biosynthesis</keyword>
<evidence type="ECO:0000259" key="11">
    <source>
        <dbReference type="PROSITE" id="PS51671"/>
    </source>
</evidence>
<evidence type="ECO:0000256" key="2">
    <source>
        <dbReference type="ARBA" id="ARBA00007964"/>
    </source>
</evidence>
<comment type="similarity">
    <text evidence="2">Belongs to the prephenate/arogenate dehydrogenase family.</text>
</comment>
<dbReference type="GO" id="GO:0008977">
    <property type="term" value="F:prephenate dehydrogenase (NAD+) activity"/>
    <property type="evidence" value="ECO:0007669"/>
    <property type="project" value="UniProtKB-EC"/>
</dbReference>
<evidence type="ECO:0000256" key="6">
    <source>
        <dbReference type="ARBA" id="ARBA00023002"/>
    </source>
</evidence>
<gene>
    <name evidence="12" type="ORF">B1sIIB91_03085</name>
</gene>
<sequence>MISTARIVGAGLIGTSIGLCLKSAGIKVEMVDVDSNSAQLAQDLVKSTPLSEPDLIVVAVPISANQKVVVEQLNANPNSIVCDLASVKSDLLVKVEELSDNAKNFISLHPMAGRELSGAQSARADLFIGRAWVLITGSKSSEKAKLVADSFIKICGGSSYQMSSAEHDLTVAKLSHLPQILSSSLAASLLEVSEDNLNISGQGIRDLTRLANSDSKLWSEIFLANQSSLTPALEKLISHLQGLQKSLVSNKKEEIEDFLKKGREGKDKIPGKHGAKSRNYAFLPIVIDDKPGQLAIIFNECAKIAVNIEDLSIEHSPGQETGLITLALSESDCIKLSEHLEKLGFKVHPTKNR</sequence>
<dbReference type="Pfam" id="PF20463">
    <property type="entry name" value="PDH_C"/>
    <property type="match status" value="1"/>
</dbReference>
<proteinExistence type="inferred from homology"/>
<dbReference type="GO" id="GO:0070403">
    <property type="term" value="F:NAD+ binding"/>
    <property type="evidence" value="ECO:0007669"/>
    <property type="project" value="InterPro"/>
</dbReference>
<dbReference type="InterPro" id="IPR003099">
    <property type="entry name" value="Prephen_DH"/>
</dbReference>
<keyword evidence="7" id="KW-0520">NAD</keyword>
<dbReference type="InterPro" id="IPR036291">
    <property type="entry name" value="NAD(P)-bd_dom_sf"/>
</dbReference>
<organism evidence="12 13">
    <name type="scientific">Candidatus Nanopelagicus abundans</name>
    <dbReference type="NCBI Taxonomy" id="1884916"/>
    <lineage>
        <taxon>Bacteria</taxon>
        <taxon>Bacillati</taxon>
        <taxon>Actinomycetota</taxon>
        <taxon>Actinomycetes</taxon>
        <taxon>Candidatus Nanopelagicales</taxon>
        <taxon>Candidatus Nanopelagicaceae</taxon>
        <taxon>Candidatus Nanopelagicus</taxon>
    </lineage>
</organism>
<keyword evidence="5" id="KW-0827">Tyrosine biosynthesis</keyword>
<name>A0A249L4P2_9ACTN</name>